<feature type="compositionally biased region" description="Basic and acidic residues" evidence="1">
    <location>
        <begin position="61"/>
        <end position="73"/>
    </location>
</feature>
<evidence type="ECO:0000313" key="3">
    <source>
        <dbReference type="WBParaSite" id="Hba_14512"/>
    </source>
</evidence>
<protein>
    <submittedName>
        <fullName evidence="3">Homeobox domain-containing protein</fullName>
    </submittedName>
</protein>
<feature type="region of interest" description="Disordered" evidence="1">
    <location>
        <begin position="45"/>
        <end position="99"/>
    </location>
</feature>
<dbReference type="WBParaSite" id="Hba_14512">
    <property type="protein sequence ID" value="Hba_14512"/>
    <property type="gene ID" value="Hba_14512"/>
</dbReference>
<evidence type="ECO:0000313" key="2">
    <source>
        <dbReference type="Proteomes" id="UP000095283"/>
    </source>
</evidence>
<evidence type="ECO:0000256" key="1">
    <source>
        <dbReference type="SAM" id="MobiDB-lite"/>
    </source>
</evidence>
<feature type="region of interest" description="Disordered" evidence="1">
    <location>
        <begin position="225"/>
        <end position="259"/>
    </location>
</feature>
<sequence length="259" mass="29246">MDDKTKFKYAIVRVRESSVVDFFGLIASNGYSDVSFVSNLNQAIARPDPNDDGTIASTSQRNDDRIADSEDRCSVVATPASPGEEFSNGTGKRSISNPFGMLLTTPKVEREAEPMVEDEDNNEMSQLNQSAPIDLVNGLFATHKIPLTPSEWSSDLKSTRQYLSQQHRLSPYKQLEGFQTRMKGWQREYIKDVIKEGHYPSEEELRDIEVKCDLSRKQVLRFIAKRVGNPNRRPRDGRLPPPTPEEVEEGLKKLSGAQR</sequence>
<proteinExistence type="predicted"/>
<dbReference type="Proteomes" id="UP000095283">
    <property type="component" value="Unplaced"/>
</dbReference>
<keyword evidence="2" id="KW-1185">Reference proteome</keyword>
<reference evidence="3" key="1">
    <citation type="submission" date="2016-11" db="UniProtKB">
        <authorList>
            <consortium name="WormBaseParasite"/>
        </authorList>
    </citation>
    <scope>IDENTIFICATION</scope>
</reference>
<feature type="compositionally biased region" description="Polar residues" evidence="1">
    <location>
        <begin position="87"/>
        <end position="97"/>
    </location>
</feature>
<accession>A0A1I7XA05</accession>
<organism evidence="2 3">
    <name type="scientific">Heterorhabditis bacteriophora</name>
    <name type="common">Entomopathogenic nematode worm</name>
    <dbReference type="NCBI Taxonomy" id="37862"/>
    <lineage>
        <taxon>Eukaryota</taxon>
        <taxon>Metazoa</taxon>
        <taxon>Ecdysozoa</taxon>
        <taxon>Nematoda</taxon>
        <taxon>Chromadorea</taxon>
        <taxon>Rhabditida</taxon>
        <taxon>Rhabditina</taxon>
        <taxon>Rhabditomorpha</taxon>
        <taxon>Strongyloidea</taxon>
        <taxon>Heterorhabditidae</taxon>
        <taxon>Heterorhabditis</taxon>
    </lineage>
</organism>
<dbReference type="AlphaFoldDB" id="A0A1I7XA05"/>
<name>A0A1I7XA05_HETBA</name>